<name>A0A1U7P542_9DEIO</name>
<dbReference type="NCBIfam" id="TIGR02669">
    <property type="entry name" value="SpoIID_LytB"/>
    <property type="match status" value="1"/>
</dbReference>
<sequence length="447" mass="44242">MPTVPAPSPPAPIPAPAVTAPTPAAPTAAAPIAPVFTAPAPLASAPTAAAPATALNVRVLVAAAPQLTVRVTQDGTGPDAGAPLGRPAPLSPVAPSPVTTWTVGVSGGQLTLNGRGAGNPVLYLPPSPGSVVEIAGKPYRGGVLLRVQDGGVQGVNVVGIEDYLRAVVPAEMPASWPAAALAAQAVIARTYVAARINPAAPYDTCATESCQVYPGLRAEKAATDTAIAVTRAQVIAFSGKPASTYFSSDSGGFTASSAEVWGTALPYLRAQADPYSAGGPRGGWRIEATAAQVGTVATRYGARVGSLKAVTITRLSKSGRPEEITVSGDGGTARITGANAGGFVRSLGAPGTRVKLSGLSGGQGPMVISGSGAGHGVGLSQYGALGLARAGQNHLHILGFYYPGTSLSILADRPGTGGAVLASSFRLPSALPLVAQTLAPRSSGAAQ</sequence>
<dbReference type="GO" id="GO:0030288">
    <property type="term" value="C:outer membrane-bounded periplasmic space"/>
    <property type="evidence" value="ECO:0007669"/>
    <property type="project" value="TreeGrafter"/>
</dbReference>
<evidence type="ECO:0000313" key="3">
    <source>
        <dbReference type="EMBL" id="OLV20276.1"/>
    </source>
</evidence>
<dbReference type="PANTHER" id="PTHR30032:SF4">
    <property type="entry name" value="AMIDASE ENHANCER"/>
    <property type="match status" value="1"/>
</dbReference>
<dbReference type="Proteomes" id="UP000186607">
    <property type="component" value="Unassembled WGS sequence"/>
</dbReference>
<dbReference type="EMBL" id="MSTI01000005">
    <property type="protein sequence ID" value="OLV20276.1"/>
    <property type="molecule type" value="Genomic_DNA"/>
</dbReference>
<dbReference type="STRING" id="249408.BOO71_0000292"/>
<evidence type="ECO:0000256" key="1">
    <source>
        <dbReference type="SAM" id="MobiDB-lite"/>
    </source>
</evidence>
<dbReference type="GO" id="GO:0030435">
    <property type="term" value="P:sporulation resulting in formation of a cellular spore"/>
    <property type="evidence" value="ECO:0007669"/>
    <property type="project" value="InterPro"/>
</dbReference>
<gene>
    <name evidence="3" type="ORF">BOO71_0000292</name>
</gene>
<dbReference type="AlphaFoldDB" id="A0A1U7P542"/>
<dbReference type="InterPro" id="IPR013486">
    <property type="entry name" value="SpoIID/LytB"/>
</dbReference>
<accession>A0A1U7P542</accession>
<evidence type="ECO:0000259" key="2">
    <source>
        <dbReference type="Pfam" id="PF08486"/>
    </source>
</evidence>
<dbReference type="PANTHER" id="PTHR30032">
    <property type="entry name" value="N-ACETYLMURAMOYL-L-ALANINE AMIDASE-RELATED"/>
    <property type="match status" value="1"/>
</dbReference>
<feature type="domain" description="Sporulation stage II protein D amidase enhancer LytB N-terminal" evidence="2">
    <location>
        <begin position="149"/>
        <end position="236"/>
    </location>
</feature>
<evidence type="ECO:0000313" key="4">
    <source>
        <dbReference type="Proteomes" id="UP000186607"/>
    </source>
</evidence>
<feature type="compositionally biased region" description="Pro residues" evidence="1">
    <location>
        <begin position="1"/>
        <end position="15"/>
    </location>
</feature>
<organism evidence="3 4">
    <name type="scientific">Deinococcus marmoris</name>
    <dbReference type="NCBI Taxonomy" id="249408"/>
    <lineage>
        <taxon>Bacteria</taxon>
        <taxon>Thermotogati</taxon>
        <taxon>Deinococcota</taxon>
        <taxon>Deinococci</taxon>
        <taxon>Deinococcales</taxon>
        <taxon>Deinococcaceae</taxon>
        <taxon>Deinococcus</taxon>
    </lineage>
</organism>
<dbReference type="Pfam" id="PF08486">
    <property type="entry name" value="SpoIID"/>
    <property type="match status" value="1"/>
</dbReference>
<keyword evidence="4" id="KW-1185">Reference proteome</keyword>
<feature type="region of interest" description="Disordered" evidence="1">
    <location>
        <begin position="1"/>
        <end position="25"/>
    </location>
</feature>
<proteinExistence type="predicted"/>
<protein>
    <recommendedName>
        <fullName evidence="2">Sporulation stage II protein D amidase enhancer LytB N-terminal domain-containing protein</fullName>
    </recommendedName>
</protein>
<reference evidence="3 4" key="1">
    <citation type="submission" date="2017-01" db="EMBL/GenBank/DDBJ databases">
        <title>Genome Analysis of Deinococcus marmoris KOPRI26562.</title>
        <authorList>
            <person name="Kim J.H."/>
            <person name="Oh H.-M."/>
        </authorList>
    </citation>
    <scope>NUCLEOTIDE SEQUENCE [LARGE SCALE GENOMIC DNA]</scope>
    <source>
        <strain evidence="3 4">KOPRI26562</strain>
    </source>
</reference>
<dbReference type="InterPro" id="IPR013693">
    <property type="entry name" value="SpoIID/LytB_N"/>
</dbReference>
<feature type="compositionally biased region" description="Low complexity" evidence="1">
    <location>
        <begin position="16"/>
        <end position="25"/>
    </location>
</feature>
<dbReference type="InterPro" id="IPR051922">
    <property type="entry name" value="Bact_Sporulation_Assoc"/>
</dbReference>
<comment type="caution">
    <text evidence="3">The sequence shown here is derived from an EMBL/GenBank/DDBJ whole genome shotgun (WGS) entry which is preliminary data.</text>
</comment>